<dbReference type="RefSeq" id="WP_082292963.1">
    <property type="nucleotide sequence ID" value="NZ_MVIT01000061.1"/>
</dbReference>
<sequence>MIKIVEIDEIQSELKNLLKGLKKLSETTEVGFLEVLSPNFIKRYTNFSNFEEMLKSSGSIIESEKDFIELEKSPQWNDFVCQNTKFNSWEEMIKTSADLFFYQLLDN</sequence>
<dbReference type="AlphaFoldDB" id="A0A1T1DQ96"/>
<evidence type="ECO:0000313" key="2">
    <source>
        <dbReference type="Proteomes" id="UP000191008"/>
    </source>
</evidence>
<evidence type="ECO:0000313" key="1">
    <source>
        <dbReference type="EMBL" id="OOV43032.1"/>
    </source>
</evidence>
<comment type="caution">
    <text evidence="1">The sequence shown here is derived from an EMBL/GenBank/DDBJ whole genome shotgun (WGS) entry which is preliminary data.</text>
</comment>
<gene>
    <name evidence="1" type="ORF">B1J93_08615</name>
</gene>
<organism evidence="1 2">
    <name type="scientific">Leptospira kirschneri serovar Pomona</name>
    <dbReference type="NCBI Taxonomy" id="561005"/>
    <lineage>
        <taxon>Bacteria</taxon>
        <taxon>Pseudomonadati</taxon>
        <taxon>Spirochaetota</taxon>
        <taxon>Spirochaetia</taxon>
        <taxon>Leptospirales</taxon>
        <taxon>Leptospiraceae</taxon>
        <taxon>Leptospira</taxon>
    </lineage>
</organism>
<name>A0A1T1DQ96_9LEPT</name>
<proteinExistence type="predicted"/>
<reference evidence="1 2" key="1">
    <citation type="submission" date="2017-02" db="EMBL/GenBank/DDBJ databases">
        <title>Comparative genomic analysis of Brazilian Leptospira kirschneri strains of different serogroups.</title>
        <authorList>
            <person name="Moreno L.Z."/>
            <person name="Miraglia F."/>
            <person name="Kremer F.S."/>
            <person name="Eslabao M.R."/>
            <person name="Lilenbaum W."/>
            <person name="Dellagostin O.A."/>
            <person name="Moreno A.M."/>
        </authorList>
    </citation>
    <scope>NUCLEOTIDE SEQUENCE [LARGE SCALE GENOMIC DNA]</scope>
    <source>
        <strain evidence="1 2">M110/06</strain>
    </source>
</reference>
<protein>
    <submittedName>
        <fullName evidence="1">Uncharacterized protein</fullName>
    </submittedName>
</protein>
<accession>A0A1T1DQ96</accession>
<dbReference type="EMBL" id="MVIT01000061">
    <property type="protein sequence ID" value="OOV43032.1"/>
    <property type="molecule type" value="Genomic_DNA"/>
</dbReference>
<dbReference type="Proteomes" id="UP000191008">
    <property type="component" value="Unassembled WGS sequence"/>
</dbReference>